<organism evidence="4">
    <name type="scientific">Nippostrongylus brasiliensis</name>
    <name type="common">Rat hookworm</name>
    <dbReference type="NCBI Taxonomy" id="27835"/>
    <lineage>
        <taxon>Eukaryota</taxon>
        <taxon>Metazoa</taxon>
        <taxon>Ecdysozoa</taxon>
        <taxon>Nematoda</taxon>
        <taxon>Chromadorea</taxon>
        <taxon>Rhabditida</taxon>
        <taxon>Rhabditina</taxon>
        <taxon>Rhabditomorpha</taxon>
        <taxon>Strongyloidea</taxon>
        <taxon>Heligmosomidae</taxon>
        <taxon>Nippostrongylus</taxon>
    </lineage>
</organism>
<name>A0A0N4XJ36_NIPBR</name>
<evidence type="ECO:0000313" key="4">
    <source>
        <dbReference type="WBParaSite" id="NBR_0000253801-mRNA-1"/>
    </source>
</evidence>
<evidence type="ECO:0000313" key="3">
    <source>
        <dbReference type="Proteomes" id="UP000271162"/>
    </source>
</evidence>
<proteinExistence type="predicted"/>
<accession>A0A0N4XJ36</accession>
<feature type="compositionally biased region" description="Basic and acidic residues" evidence="1">
    <location>
        <begin position="89"/>
        <end position="102"/>
    </location>
</feature>
<feature type="compositionally biased region" description="Polar residues" evidence="1">
    <location>
        <begin position="239"/>
        <end position="249"/>
    </location>
</feature>
<feature type="compositionally biased region" description="Basic residues" evidence="1">
    <location>
        <begin position="182"/>
        <end position="193"/>
    </location>
</feature>
<keyword evidence="3" id="KW-1185">Reference proteome</keyword>
<evidence type="ECO:0000313" key="2">
    <source>
        <dbReference type="EMBL" id="VDL66128.1"/>
    </source>
</evidence>
<feature type="compositionally biased region" description="Basic and acidic residues" evidence="1">
    <location>
        <begin position="221"/>
        <end position="230"/>
    </location>
</feature>
<dbReference type="WBParaSite" id="NBR_0000253801-mRNA-1">
    <property type="protein sequence ID" value="NBR_0000253801-mRNA-1"/>
    <property type="gene ID" value="NBR_0000253801"/>
</dbReference>
<gene>
    <name evidence="2" type="ORF">NBR_LOCUS2539</name>
</gene>
<evidence type="ECO:0000256" key="1">
    <source>
        <dbReference type="SAM" id="MobiDB-lite"/>
    </source>
</evidence>
<protein>
    <submittedName>
        <fullName evidence="2 4">Uncharacterized protein</fullName>
    </submittedName>
</protein>
<feature type="compositionally biased region" description="Basic and acidic residues" evidence="1">
    <location>
        <begin position="194"/>
        <end position="203"/>
    </location>
</feature>
<feature type="compositionally biased region" description="Basic and acidic residues" evidence="1">
    <location>
        <begin position="160"/>
        <end position="181"/>
    </location>
</feature>
<reference evidence="4" key="1">
    <citation type="submission" date="2017-02" db="UniProtKB">
        <authorList>
            <consortium name="WormBaseParasite"/>
        </authorList>
    </citation>
    <scope>IDENTIFICATION</scope>
</reference>
<dbReference type="EMBL" id="UYSL01002969">
    <property type="protein sequence ID" value="VDL66128.1"/>
    <property type="molecule type" value="Genomic_DNA"/>
</dbReference>
<sequence>MGEVEGVSDGNMTQGIDVDQVNSTVNNAESSPVVTETIDGYSFAIGGQPPLVWKPFSRIRCSSPDVVSNVEPQDLVKIAASASEAFEQVSDKVSKQKEGKDSKRGKKAATEEATTPSGRKSTKKRGREPEEKEEVVETPPPKGKSRKASKEVQPTPPKRPSKEKEKPSAEPLETEKKTSKEKTKKRSKSKKDKSKSPERTVREESEDEDVKVKADTPSSPDVKKFDDNKSAPKTHSKRSISASPGEWTS</sequence>
<reference evidence="2 3" key="2">
    <citation type="submission" date="2018-11" db="EMBL/GenBank/DDBJ databases">
        <authorList>
            <consortium name="Pathogen Informatics"/>
        </authorList>
    </citation>
    <scope>NUCLEOTIDE SEQUENCE [LARGE SCALE GENOMIC DNA]</scope>
</reference>
<feature type="compositionally biased region" description="Polar residues" evidence="1">
    <location>
        <begin position="10"/>
        <end position="21"/>
    </location>
</feature>
<dbReference type="Proteomes" id="UP000271162">
    <property type="component" value="Unassembled WGS sequence"/>
</dbReference>
<feature type="region of interest" description="Disordered" evidence="1">
    <location>
        <begin position="1"/>
        <end position="21"/>
    </location>
</feature>
<dbReference type="AlphaFoldDB" id="A0A0N4XJ36"/>
<feature type="region of interest" description="Disordered" evidence="1">
    <location>
        <begin position="85"/>
        <end position="249"/>
    </location>
</feature>